<dbReference type="Pfam" id="PF17996">
    <property type="entry name" value="CE2_N"/>
    <property type="match status" value="1"/>
</dbReference>
<organism evidence="2 3">
    <name type="scientific">Ruminococcus champanellensis (strain DSM 18848 / JCM 17042 / KCTC 15320 / 18P13)</name>
    <dbReference type="NCBI Taxonomy" id="213810"/>
    <lineage>
        <taxon>Bacteria</taxon>
        <taxon>Bacillati</taxon>
        <taxon>Bacillota</taxon>
        <taxon>Clostridia</taxon>
        <taxon>Eubacteriales</taxon>
        <taxon>Oscillospiraceae</taxon>
        <taxon>Ruminococcus</taxon>
    </lineage>
</organism>
<reference evidence="2" key="2">
    <citation type="submission" date="2010-03" db="EMBL/GenBank/DDBJ databases">
        <authorList>
            <person name="Pajon A."/>
        </authorList>
    </citation>
    <scope>NUCLEOTIDE SEQUENCE</scope>
    <source>
        <strain evidence="2">Type strain: 18P13</strain>
    </source>
</reference>
<name>D4LC23_RUMC1</name>
<dbReference type="SUPFAM" id="SSF52266">
    <property type="entry name" value="SGNH hydrolase"/>
    <property type="match status" value="1"/>
</dbReference>
<gene>
    <name evidence="2" type="ordered locus">RUM_10010</name>
</gene>
<keyword evidence="3" id="KW-1185">Reference proteome</keyword>
<dbReference type="AlphaFoldDB" id="D4LC23"/>
<accession>D4LC23</accession>
<dbReference type="KEGG" id="rch:RUM_10010"/>
<feature type="domain" description="Carbohydrate esterase 2 N-terminal" evidence="1">
    <location>
        <begin position="14"/>
        <end position="123"/>
    </location>
</feature>
<dbReference type="Gene3D" id="2.60.120.260">
    <property type="entry name" value="Galactose-binding domain-like"/>
    <property type="match status" value="1"/>
</dbReference>
<dbReference type="HOGENOM" id="CLU_042506_2_1_9"/>
<dbReference type="EMBL" id="FP929052">
    <property type="protein sequence ID" value="CBL17168.1"/>
    <property type="molecule type" value="Genomic_DNA"/>
</dbReference>
<dbReference type="GeneID" id="83155757"/>
<dbReference type="OrthoDB" id="9801375at2"/>
<protein>
    <recommendedName>
        <fullName evidence="1">Carbohydrate esterase 2 N-terminal domain-containing protein</fullName>
    </recommendedName>
</protein>
<proteinExistence type="predicted"/>
<dbReference type="PANTHER" id="PTHR37834:SF2">
    <property type="entry name" value="ESTERASE, SGNH HYDROLASE-TYPE"/>
    <property type="match status" value="1"/>
</dbReference>
<dbReference type="PATRIC" id="fig|213810.4.peg.904"/>
<dbReference type="STRING" id="213810.RUM_10010"/>
<dbReference type="Gene3D" id="3.40.50.1110">
    <property type="entry name" value="SGNH hydrolase"/>
    <property type="match status" value="1"/>
</dbReference>
<reference evidence="2" key="1">
    <citation type="submission" date="2010-03" db="EMBL/GenBank/DDBJ databases">
        <title>The genome sequence of Ruminococcus sp. 18P13.</title>
        <authorList>
            <consortium name="metaHIT consortium -- http://www.metahit.eu/"/>
            <person name="Pajon A."/>
            <person name="Turner K."/>
            <person name="Parkhill J."/>
            <person name="Bernalier A."/>
        </authorList>
    </citation>
    <scope>NUCLEOTIDE SEQUENCE [LARGE SCALE GENOMIC DNA]</scope>
    <source>
        <strain evidence="2">Type strain: 18P13</strain>
    </source>
</reference>
<evidence type="ECO:0000313" key="3">
    <source>
        <dbReference type="Proteomes" id="UP000007054"/>
    </source>
</evidence>
<evidence type="ECO:0000259" key="1">
    <source>
        <dbReference type="Pfam" id="PF17996"/>
    </source>
</evidence>
<dbReference type="InterPro" id="IPR040794">
    <property type="entry name" value="CE2_N"/>
</dbReference>
<dbReference type="InterPro" id="IPR036514">
    <property type="entry name" value="SGNH_hydro_sf"/>
</dbReference>
<dbReference type="RefSeq" id="WP_015558075.1">
    <property type="nucleotide sequence ID" value="NC_021039.1"/>
</dbReference>
<dbReference type="PANTHER" id="PTHR37834">
    <property type="entry name" value="GDSL-LIKE LIPASE/ACYLHYDROLASE DOMAIN PROTEIN (AFU_ORTHOLOGUE AFUA_2G00620)"/>
    <property type="match status" value="1"/>
</dbReference>
<dbReference type="BioCyc" id="RCHA213810:RUM_RS04810-MONOMER"/>
<sequence length="352" mass="39464">MGTWISPADPALQYMGRIDRSQGASPAFYYAGSQVRLGFTGDRLAVRVQNTRFYNRIQLGYWLDGAEGVLDLSDTPEPQLLEIPVTRCRPLHRLILFKRQDATHYFRLLGFELAEGGCACKLPPLPQRRIECYGDSVSAGAVCEAYEAVGQTDPPAKCDGTADNAWYAFPMQTARLLGAQIHNIAQGGIALLDHTGYYHGGQIGMESVYNKLCYIPETDTGVTDWDFAAYTPQVVILAFGQNDHHIGQQDNILLTGQRRIAWKNRYLELLGDLMDKYPRAVFILTLTVLQHDADFERVLDEIQETAGSDRVLRYRFRRTGTGTPGHPRVPEQSEMASELTQFILSLGDQIWV</sequence>
<dbReference type="InterPro" id="IPR052762">
    <property type="entry name" value="PCW_deacetylase/CE"/>
</dbReference>
<evidence type="ECO:0000313" key="2">
    <source>
        <dbReference type="EMBL" id="CBL17168.1"/>
    </source>
</evidence>
<dbReference type="Proteomes" id="UP000007054">
    <property type="component" value="Chromosome"/>
</dbReference>